<feature type="region of interest" description="Disordered" evidence="1">
    <location>
        <begin position="34"/>
        <end position="63"/>
    </location>
</feature>
<reference evidence="2 3" key="1">
    <citation type="journal article" date="2016" name="Nat. Commun.">
        <title>Thousands of microbial genomes shed light on interconnected biogeochemical processes in an aquifer system.</title>
        <authorList>
            <person name="Anantharaman K."/>
            <person name="Brown C.T."/>
            <person name="Hug L.A."/>
            <person name="Sharon I."/>
            <person name="Castelle C.J."/>
            <person name="Probst A.J."/>
            <person name="Thomas B.C."/>
            <person name="Singh A."/>
            <person name="Wilkins M.J."/>
            <person name="Karaoz U."/>
            <person name="Brodie E.L."/>
            <person name="Williams K.H."/>
            <person name="Hubbard S.S."/>
            <person name="Banfield J.F."/>
        </authorList>
    </citation>
    <scope>NUCLEOTIDE SEQUENCE [LARGE SCALE GENOMIC DNA]</scope>
</reference>
<feature type="region of interest" description="Disordered" evidence="1">
    <location>
        <begin position="1"/>
        <end position="21"/>
    </location>
</feature>
<comment type="caution">
    <text evidence="2">The sequence shown here is derived from an EMBL/GenBank/DDBJ whole genome shotgun (WGS) entry which is preliminary data.</text>
</comment>
<gene>
    <name evidence="2" type="ORF">A2154_04750</name>
</gene>
<evidence type="ECO:0000313" key="2">
    <source>
        <dbReference type="EMBL" id="OGG08455.1"/>
    </source>
</evidence>
<dbReference type="Proteomes" id="UP000176854">
    <property type="component" value="Unassembled WGS sequence"/>
</dbReference>
<accession>A0A1F5Z7V8</accession>
<evidence type="ECO:0000313" key="3">
    <source>
        <dbReference type="Proteomes" id="UP000176854"/>
    </source>
</evidence>
<dbReference type="EMBL" id="MFJC01000066">
    <property type="protein sequence ID" value="OGG08455.1"/>
    <property type="molecule type" value="Genomic_DNA"/>
</dbReference>
<name>A0A1F5Z7V8_9BACT</name>
<proteinExistence type="predicted"/>
<protein>
    <submittedName>
        <fullName evidence="2">Uncharacterized protein</fullName>
    </submittedName>
</protein>
<feature type="compositionally biased region" description="Polar residues" evidence="1">
    <location>
        <begin position="1"/>
        <end position="19"/>
    </location>
</feature>
<sequence length="63" mass="6924">MTRTNPFYPSSRKTASVSSGMKAKKFRFGGISLPTKRQEENTPGVSPRELHKFAIGKVGQGQI</sequence>
<evidence type="ECO:0000256" key="1">
    <source>
        <dbReference type="SAM" id="MobiDB-lite"/>
    </source>
</evidence>
<organism evidence="2 3">
    <name type="scientific">Candidatus Gottesmanbacteria bacterium RBG_16_43_7</name>
    <dbReference type="NCBI Taxonomy" id="1798373"/>
    <lineage>
        <taxon>Bacteria</taxon>
        <taxon>Candidatus Gottesmaniibacteriota</taxon>
    </lineage>
</organism>
<dbReference type="AlphaFoldDB" id="A0A1F5Z7V8"/>